<reference evidence="2 3" key="2">
    <citation type="journal article" date="2017" name="Front. Microbiol.">
        <title>Genomics Reveals a Unique Clone of Burkholderia cenocepacia Harboring an Actively Excising Novel Genomic Island.</title>
        <authorList>
            <person name="Patil P.P."/>
            <person name="Mali S."/>
            <person name="Midha S."/>
            <person name="Gautam V."/>
            <person name="Dash L."/>
            <person name="Kumar S."/>
            <person name="Shastri J."/>
            <person name="Singhal L."/>
            <person name="Patil P.B."/>
        </authorList>
    </citation>
    <scope>NUCLEOTIDE SEQUENCE [LARGE SCALE GENOMIC DNA]</scope>
    <source>
        <strain evidence="2 3">BC-19</strain>
    </source>
</reference>
<dbReference type="RefSeq" id="WP_080322988.1">
    <property type="nucleotide sequence ID" value="NZ_JYMX02000013.1"/>
</dbReference>
<dbReference type="Proteomes" id="UP000191686">
    <property type="component" value="Unassembled WGS sequence"/>
</dbReference>
<gene>
    <name evidence="2" type="ORF">UE95_017995</name>
</gene>
<feature type="signal peptide" evidence="1">
    <location>
        <begin position="1"/>
        <end position="34"/>
    </location>
</feature>
<sequence>MTARSTRVAGAFRRYLAIVTLMLGALTVSAPAGAGQCVGRFANPITDICWECAFPMAIGSATFLNMGQDDTPNPGGFLCFCNGTFGMKFSFWEPIRRVDVTRSPYCFVSLGGISLNPGIHAPEGEVREQKDDTKQSFYQVHWYTDPVMYYTEILLDDPCMETGSFDMAYMTEVDPTWSDDDLTMLLEPETYLFGSPIAQAACAGDCVLSSLGFGSNLLFWCAGCNGSIYPFNGHVQAHVSAIQASSLLVERMTAKLHREGLMWGTTGDGAMCGYYLQPVMDKTQYKYTMLYPVAQTDQINGQCCQPYGRTSALWGAGKMIPYTGEDFAYEIFRKRNCCMGANLGDLPQ</sequence>
<dbReference type="EMBL" id="JYMX02000013">
    <property type="protein sequence ID" value="MCW3713178.1"/>
    <property type="molecule type" value="Genomic_DNA"/>
</dbReference>
<dbReference type="InterPro" id="IPR009649">
    <property type="entry name" value="TraU"/>
</dbReference>
<name>A0ABD4UFU7_9BURK</name>
<evidence type="ECO:0000256" key="1">
    <source>
        <dbReference type="SAM" id="SignalP"/>
    </source>
</evidence>
<evidence type="ECO:0000313" key="2">
    <source>
        <dbReference type="EMBL" id="MCW3713178.1"/>
    </source>
</evidence>
<dbReference type="NCBIfam" id="NF010297">
    <property type="entry name" value="PRK13737.1"/>
    <property type="match status" value="1"/>
</dbReference>
<organism evidence="2 3">
    <name type="scientific">Burkholderia cenocepacia</name>
    <dbReference type="NCBI Taxonomy" id="95486"/>
    <lineage>
        <taxon>Bacteria</taxon>
        <taxon>Pseudomonadati</taxon>
        <taxon>Pseudomonadota</taxon>
        <taxon>Betaproteobacteria</taxon>
        <taxon>Burkholderiales</taxon>
        <taxon>Burkholderiaceae</taxon>
        <taxon>Burkholderia</taxon>
        <taxon>Burkholderia cepacia complex</taxon>
    </lineage>
</organism>
<feature type="chain" id="PRO_5044854728" evidence="1">
    <location>
        <begin position="35"/>
        <end position="348"/>
    </location>
</feature>
<evidence type="ECO:0000313" key="3">
    <source>
        <dbReference type="Proteomes" id="UP000191686"/>
    </source>
</evidence>
<reference evidence="2 3" key="1">
    <citation type="journal article" date="2017" name="Front. Microbiol.">
        <title>Genomics reveals a unique clone of Burkholderia cenocepacia harbouring an actively excising novel genomic island.</title>
        <authorList>
            <person name="Patil P."/>
            <person name="Mali S."/>
            <person name="Midha S."/>
            <person name="Gautam V."/>
            <person name="Dash L."/>
            <person name="Kumar S."/>
            <person name="Shastri J."/>
            <person name="Singhal L."/>
            <person name="Patil P.B."/>
        </authorList>
    </citation>
    <scope>NUCLEOTIDE SEQUENCE [LARGE SCALE GENOMIC DNA]</scope>
    <source>
        <strain evidence="2 3">BC-19</strain>
    </source>
</reference>
<comment type="caution">
    <text evidence="2">The sequence shown here is derived from an EMBL/GenBank/DDBJ whole genome shotgun (WGS) entry which is preliminary data.</text>
</comment>
<dbReference type="Pfam" id="PF06834">
    <property type="entry name" value="TraU"/>
    <property type="match status" value="1"/>
</dbReference>
<accession>A0ABD4UFU7</accession>
<proteinExistence type="predicted"/>
<protein>
    <submittedName>
        <fullName evidence="2">TraU family protein</fullName>
    </submittedName>
</protein>
<keyword evidence="1" id="KW-0732">Signal</keyword>
<dbReference type="AlphaFoldDB" id="A0ABD4UFU7"/>